<sequence length="92" mass="9952">MNQVTSKALTGFKYIYLIAFFALLAGFFHPLITNTSFDGVIIGVLILFVGLAGGVLLYKAATSESKRAIFLGGGFALMSISLYYIFQLTGRT</sequence>
<dbReference type="Proteomes" id="UP000006100">
    <property type="component" value="Chromosome"/>
</dbReference>
<gene>
    <name evidence="2" type="ORF">NSED_09590</name>
</gene>
<dbReference type="STRING" id="1229909.NSED_09590"/>
<dbReference type="AlphaFoldDB" id="K0BBQ5"/>
<feature type="transmembrane region" description="Helical" evidence="1">
    <location>
        <begin position="68"/>
        <end position="86"/>
    </location>
</feature>
<dbReference type="GeneID" id="13697168"/>
<dbReference type="RefSeq" id="WP_014966072.1">
    <property type="nucleotide sequence ID" value="NC_018656.1"/>
</dbReference>
<dbReference type="eggNOG" id="arCOG08808">
    <property type="taxonomic scope" value="Archaea"/>
</dbReference>
<feature type="transmembrane region" description="Helical" evidence="1">
    <location>
        <begin position="39"/>
        <end position="61"/>
    </location>
</feature>
<feature type="transmembrane region" description="Helical" evidence="1">
    <location>
        <begin position="12"/>
        <end position="33"/>
    </location>
</feature>
<protein>
    <submittedName>
        <fullName evidence="2">Uncharacterized protein</fullName>
    </submittedName>
</protein>
<organism evidence="2 3">
    <name type="scientific">Candidatus Nitrosopumilus sediminis</name>
    <dbReference type="NCBI Taxonomy" id="1229909"/>
    <lineage>
        <taxon>Archaea</taxon>
        <taxon>Nitrososphaerota</taxon>
        <taxon>Nitrososphaeria</taxon>
        <taxon>Nitrosopumilales</taxon>
        <taxon>Nitrosopumilaceae</taxon>
        <taxon>Nitrosopumilus</taxon>
    </lineage>
</organism>
<name>K0BBQ5_9ARCH</name>
<keyword evidence="3" id="KW-1185">Reference proteome</keyword>
<reference evidence="2 3" key="1">
    <citation type="journal article" date="2012" name="J. Bacteriol.">
        <title>Draft Genome Sequence of an Ammonia-Oxidizing Archaeon, "Candidatus Nitrosopumilus sediminis" AR2, from Svalbard in the Arctic Circle.</title>
        <authorList>
            <person name="Park S.J."/>
            <person name="Kim J.G."/>
            <person name="Jung M.Y."/>
            <person name="Kim S.J."/>
            <person name="Cha I.T."/>
            <person name="Ghai R."/>
            <person name="Martin-Cuadrado A.B."/>
            <person name="Rodriguez-Valera F."/>
            <person name="Rhee S.K."/>
        </authorList>
    </citation>
    <scope>NUCLEOTIDE SEQUENCE [LARGE SCALE GENOMIC DNA]</scope>
    <source>
        <strain evidence="2 3">AR2</strain>
    </source>
</reference>
<dbReference type="HOGENOM" id="CLU_2519601_0_0_2"/>
<evidence type="ECO:0000313" key="3">
    <source>
        <dbReference type="Proteomes" id="UP000006100"/>
    </source>
</evidence>
<accession>K0BBQ5</accession>
<keyword evidence="1" id="KW-1133">Transmembrane helix</keyword>
<evidence type="ECO:0000256" key="1">
    <source>
        <dbReference type="SAM" id="Phobius"/>
    </source>
</evidence>
<dbReference type="KEGG" id="nir:NSED_09590"/>
<keyword evidence="1" id="KW-0812">Transmembrane</keyword>
<dbReference type="PATRIC" id="fig|1229909.8.peg.2091"/>
<proteinExistence type="predicted"/>
<keyword evidence="1" id="KW-0472">Membrane</keyword>
<evidence type="ECO:0000313" key="2">
    <source>
        <dbReference type="EMBL" id="AFS83708.1"/>
    </source>
</evidence>
<dbReference type="EMBL" id="CP003843">
    <property type="protein sequence ID" value="AFS83708.1"/>
    <property type="molecule type" value="Genomic_DNA"/>
</dbReference>
<dbReference type="OrthoDB" id="9225at2157"/>